<dbReference type="FunFam" id="1.25.40.880:FF:000001">
    <property type="entry name" value="SDS hydrolase SdsA1"/>
    <property type="match status" value="1"/>
</dbReference>
<accession>A0A323UEF0</accession>
<comment type="similarity">
    <text evidence="5">Belongs to the metallo-beta-lactamase superfamily. Type III sulfatase family.</text>
</comment>
<dbReference type="InterPro" id="IPR052195">
    <property type="entry name" value="Bact_Alkyl/Aryl-Sulfatase"/>
</dbReference>
<dbReference type="Pfam" id="PF14864">
    <property type="entry name" value="Alkyl_sulf_C"/>
    <property type="match status" value="1"/>
</dbReference>
<gene>
    <name evidence="10" type="ORF">DNX69_20935</name>
</gene>
<evidence type="ECO:0000256" key="1">
    <source>
        <dbReference type="ARBA" id="ARBA00001947"/>
    </source>
</evidence>
<dbReference type="AlphaFoldDB" id="A0A323UEF0"/>
<comment type="cofactor">
    <cofactor evidence="1">
        <name>Zn(2+)</name>
        <dbReference type="ChEBI" id="CHEBI:29105"/>
    </cofactor>
</comment>
<keyword evidence="3" id="KW-0378">Hydrolase</keyword>
<evidence type="ECO:0000256" key="6">
    <source>
        <dbReference type="ARBA" id="ARBA00066568"/>
    </source>
</evidence>
<dbReference type="CDD" id="cd07710">
    <property type="entry name" value="arylsulfatase_Sdsa1-like_MBL-fold"/>
    <property type="match status" value="1"/>
</dbReference>
<dbReference type="InterPro" id="IPR029228">
    <property type="entry name" value="Alkyl_sulf_dimr"/>
</dbReference>
<evidence type="ECO:0000256" key="8">
    <source>
        <dbReference type="ARBA" id="ARBA00075789"/>
    </source>
</evidence>
<evidence type="ECO:0000313" key="10">
    <source>
        <dbReference type="EMBL" id="PZA09820.1"/>
    </source>
</evidence>
<dbReference type="Gene3D" id="3.30.1050.10">
    <property type="entry name" value="SCP2 sterol-binding domain"/>
    <property type="match status" value="1"/>
</dbReference>
<dbReference type="OrthoDB" id="9815874at2"/>
<evidence type="ECO:0000256" key="5">
    <source>
        <dbReference type="ARBA" id="ARBA00033751"/>
    </source>
</evidence>
<dbReference type="InterPro" id="IPR044097">
    <property type="entry name" value="Bds1/SdsA1_MBL-fold"/>
</dbReference>
<dbReference type="InterPro" id="IPR038536">
    <property type="entry name" value="Alkyl/aryl-sulf_dimr_sf"/>
</dbReference>
<dbReference type="GO" id="GO:0046983">
    <property type="term" value="F:protein dimerization activity"/>
    <property type="evidence" value="ECO:0007669"/>
    <property type="project" value="InterPro"/>
</dbReference>
<dbReference type="InterPro" id="IPR036866">
    <property type="entry name" value="RibonucZ/Hydroxyglut_hydro"/>
</dbReference>
<dbReference type="SUPFAM" id="SSF56281">
    <property type="entry name" value="Metallo-hydrolase/oxidoreductase"/>
    <property type="match status" value="1"/>
</dbReference>
<dbReference type="SUPFAM" id="SSF55718">
    <property type="entry name" value="SCP-like"/>
    <property type="match status" value="1"/>
</dbReference>
<dbReference type="InterPro" id="IPR029229">
    <property type="entry name" value="Alkyl_sulf_C"/>
</dbReference>
<dbReference type="EC" id="3.1.6.21" evidence="6"/>
<keyword evidence="4" id="KW-0862">Zinc</keyword>
<dbReference type="InterPro" id="IPR001279">
    <property type="entry name" value="Metallo-B-lactamas"/>
</dbReference>
<name>A0A323UEF0_RHOPL</name>
<dbReference type="EMBL" id="QKQS01000026">
    <property type="protein sequence ID" value="PZA09820.1"/>
    <property type="molecule type" value="Genomic_DNA"/>
</dbReference>
<dbReference type="Gene3D" id="3.60.15.30">
    <property type="entry name" value="Metallo-beta-lactamase domain"/>
    <property type="match status" value="1"/>
</dbReference>
<dbReference type="GO" id="GO:0018909">
    <property type="term" value="P:dodecyl sulfate metabolic process"/>
    <property type="evidence" value="ECO:0007669"/>
    <property type="project" value="InterPro"/>
</dbReference>
<sequence length="648" mass="71597">MSETAKIADDALAPKDASAPVIARHAAVLNELPFSDTSDFDDAARGFLGSIDHATVESAQGRTVWSLEPYRFLQDETAPPSVDPSLWRQSRLNMQHGLFEVVPGVYQVRGFDIANMTLIEGDSGVIVVDTLTSIEGARAAMQLYCRHRGDRPVVAVIFTHTHADHWGGARGVLDDNALASGRVPIIAPDLFMEHAVSENIIAGPAMLRRAQYQFGPLLAKGPRGHVDCGLGKTMAAGSTALLRPTDLIKATGDTRCIDGVEFEFQMAPNSEAPAEMHFYIPRYRLLNLAENCTHNFHNLLPFRGADVRDALAWSGYLGEALQLWGGRAEVMCGQHHWPVWGTERIDLMIRQQRDIYKFAHDQTLRLMNHGLNAAEIAETIRLPKSLDAAWHARGYYGHIRHNVKAIYQKYLGWYDANPANLDPLPPVDAGKKYVDYMGGADALLAKARADFDRGEFRFIAQALSHLVFADPDNQEGRHLLADTFEQLGYQSESATWRNAYLFGAQELRHGMPNMPARPGMPRETLAALKTSQIWDVLGVRLNGPKAEGKTIVLNWQFTDTGEDWVLTLENCALTYVAGVQSATADAGFALPRSLLDEVIAKQTSFPEAVMAGKIKVSGNPMKLAELMGLMDEFPRMFEIVEPKRNAVS</sequence>
<feature type="domain" description="Metallo-beta-lactamase" evidence="9">
    <location>
        <begin position="113"/>
        <end position="335"/>
    </location>
</feature>
<dbReference type="Pfam" id="PF00753">
    <property type="entry name" value="Lactamase_B"/>
    <property type="match status" value="1"/>
</dbReference>
<dbReference type="InterPro" id="IPR036527">
    <property type="entry name" value="SCP2_sterol-bd_dom_sf"/>
</dbReference>
<dbReference type="PANTHER" id="PTHR43223">
    <property type="entry name" value="ALKYL/ARYL-SULFATASE"/>
    <property type="match status" value="1"/>
</dbReference>
<dbReference type="GO" id="GO:0018741">
    <property type="term" value="F:linear primary-alkylsulfatase activity"/>
    <property type="evidence" value="ECO:0007669"/>
    <property type="project" value="UniProtKB-EC"/>
</dbReference>
<dbReference type="Gene3D" id="1.25.40.880">
    <property type="entry name" value="Alkyl sulfatase, dimerisation domain"/>
    <property type="match status" value="1"/>
</dbReference>
<keyword evidence="2" id="KW-0479">Metal-binding</keyword>
<protein>
    <recommendedName>
        <fullName evidence="7">Linear primary-alkylsulfatase</fullName>
        <ecNumber evidence="6">3.1.6.21</ecNumber>
    </recommendedName>
    <alternativeName>
        <fullName evidence="8">Type III linear primary-alkylsulfatase</fullName>
    </alternativeName>
</protein>
<organism evidence="10 11">
    <name type="scientific">Rhodopseudomonas palustris</name>
    <dbReference type="NCBI Taxonomy" id="1076"/>
    <lineage>
        <taxon>Bacteria</taxon>
        <taxon>Pseudomonadati</taxon>
        <taxon>Pseudomonadota</taxon>
        <taxon>Alphaproteobacteria</taxon>
        <taxon>Hyphomicrobiales</taxon>
        <taxon>Nitrobacteraceae</taxon>
        <taxon>Rhodopseudomonas</taxon>
    </lineage>
</organism>
<dbReference type="SMART" id="SM00849">
    <property type="entry name" value="Lactamase_B"/>
    <property type="match status" value="1"/>
</dbReference>
<evidence type="ECO:0000313" key="11">
    <source>
        <dbReference type="Proteomes" id="UP000248134"/>
    </source>
</evidence>
<dbReference type="PANTHER" id="PTHR43223:SF1">
    <property type="entry name" value="ALKYL_ARYL-SULFATASE BDS1"/>
    <property type="match status" value="1"/>
</dbReference>
<comment type="caution">
    <text evidence="10">The sequence shown here is derived from an EMBL/GenBank/DDBJ whole genome shotgun (WGS) entry which is preliminary data.</text>
</comment>
<evidence type="ECO:0000256" key="7">
    <source>
        <dbReference type="ARBA" id="ARBA00068034"/>
    </source>
</evidence>
<reference evidence="10 11" key="1">
    <citation type="submission" date="2018-06" db="EMBL/GenBank/DDBJ databases">
        <title>Draft Whole-Genome Sequence of the purple photosynthetic bacterium Rhodospeudomonas palustris XCP.</title>
        <authorList>
            <person name="Rayyan A."/>
            <person name="Meyer T.E."/>
            <person name="Kyndt J.A."/>
        </authorList>
    </citation>
    <scope>NUCLEOTIDE SEQUENCE [LARGE SCALE GENOMIC DNA]</scope>
    <source>
        <strain evidence="10 11">XCP</strain>
    </source>
</reference>
<dbReference type="RefSeq" id="WP_110787928.1">
    <property type="nucleotide sequence ID" value="NZ_QKQS01000026.1"/>
</dbReference>
<dbReference type="Pfam" id="PF14863">
    <property type="entry name" value="Alkyl_sulf_dimr"/>
    <property type="match status" value="1"/>
</dbReference>
<evidence type="ECO:0000256" key="2">
    <source>
        <dbReference type="ARBA" id="ARBA00022723"/>
    </source>
</evidence>
<evidence type="ECO:0000256" key="3">
    <source>
        <dbReference type="ARBA" id="ARBA00022801"/>
    </source>
</evidence>
<evidence type="ECO:0000259" key="9">
    <source>
        <dbReference type="SMART" id="SM00849"/>
    </source>
</evidence>
<dbReference type="FunFam" id="3.60.15.30:FF:000001">
    <property type="entry name" value="Alkyl/aryl-sulfatase BDS1"/>
    <property type="match status" value="1"/>
</dbReference>
<dbReference type="GO" id="GO:0046872">
    <property type="term" value="F:metal ion binding"/>
    <property type="evidence" value="ECO:0007669"/>
    <property type="project" value="UniProtKB-KW"/>
</dbReference>
<dbReference type="Proteomes" id="UP000248134">
    <property type="component" value="Unassembled WGS sequence"/>
</dbReference>
<evidence type="ECO:0000256" key="4">
    <source>
        <dbReference type="ARBA" id="ARBA00022833"/>
    </source>
</evidence>
<proteinExistence type="inferred from homology"/>